<dbReference type="PANTHER" id="PTHR14058:SF8">
    <property type="entry name" value="PROTEIN FE65 HOMOLOG"/>
    <property type="match status" value="1"/>
</dbReference>
<feature type="compositionally biased region" description="Polar residues" evidence="2">
    <location>
        <begin position="59"/>
        <end position="68"/>
    </location>
</feature>
<gene>
    <name evidence="5" type="ORF">RDWZM_003221</name>
</gene>
<dbReference type="PROSITE" id="PS01179">
    <property type="entry name" value="PID"/>
    <property type="match status" value="1"/>
</dbReference>
<dbReference type="Gene3D" id="2.30.29.30">
    <property type="entry name" value="Pleckstrin-homology domain (PH domain)/Phosphotyrosine-binding domain (PTB)"/>
    <property type="match status" value="1"/>
</dbReference>
<dbReference type="SUPFAM" id="SSF51045">
    <property type="entry name" value="WW domain"/>
    <property type="match status" value="1"/>
</dbReference>
<dbReference type="InterPro" id="IPR001202">
    <property type="entry name" value="WW_dom"/>
</dbReference>
<protein>
    <submittedName>
        <fullName evidence="5">Uncharacterized protein</fullName>
    </submittedName>
</protein>
<dbReference type="PANTHER" id="PTHR14058">
    <property type="entry name" value="AMYLOID BETA A4 PRECURSOR PROTEIN-BINDING FAMILY B"/>
    <property type="match status" value="1"/>
</dbReference>
<dbReference type="InterPro" id="IPR010463">
    <property type="entry name" value="DUF1057"/>
</dbReference>
<dbReference type="AlphaFoldDB" id="A0A9Q0RSC1"/>
<organism evidence="5 6">
    <name type="scientific">Blomia tropicalis</name>
    <name type="common">Mite</name>
    <dbReference type="NCBI Taxonomy" id="40697"/>
    <lineage>
        <taxon>Eukaryota</taxon>
        <taxon>Metazoa</taxon>
        <taxon>Ecdysozoa</taxon>
        <taxon>Arthropoda</taxon>
        <taxon>Chelicerata</taxon>
        <taxon>Arachnida</taxon>
        <taxon>Acari</taxon>
        <taxon>Acariformes</taxon>
        <taxon>Sarcoptiformes</taxon>
        <taxon>Astigmata</taxon>
        <taxon>Glycyphagoidea</taxon>
        <taxon>Echimyopodidae</taxon>
        <taxon>Blomia</taxon>
    </lineage>
</organism>
<dbReference type="InterPro" id="IPR011993">
    <property type="entry name" value="PH-like_dom_sf"/>
</dbReference>
<dbReference type="Pfam" id="PF06342">
    <property type="entry name" value="DUF1057"/>
    <property type="match status" value="1"/>
</dbReference>
<dbReference type="InterPro" id="IPR029058">
    <property type="entry name" value="AB_hydrolase_fold"/>
</dbReference>
<feature type="compositionally biased region" description="Polar residues" evidence="2">
    <location>
        <begin position="107"/>
        <end position="118"/>
    </location>
</feature>
<feature type="region of interest" description="Disordered" evidence="2">
    <location>
        <begin position="37"/>
        <end position="70"/>
    </location>
</feature>
<dbReference type="Gene3D" id="3.40.50.1820">
    <property type="entry name" value="alpha/beta hydrolase"/>
    <property type="match status" value="1"/>
</dbReference>
<reference evidence="5" key="1">
    <citation type="submission" date="2022-12" db="EMBL/GenBank/DDBJ databases">
        <title>Genome assemblies of Blomia tropicalis.</title>
        <authorList>
            <person name="Cui Y."/>
        </authorList>
    </citation>
    <scope>NUCLEOTIDE SEQUENCE</scope>
    <source>
        <tissue evidence="5">Adult mites</tissue>
    </source>
</reference>
<dbReference type="SUPFAM" id="SSF50729">
    <property type="entry name" value="PH domain-like"/>
    <property type="match status" value="1"/>
</dbReference>
<sequence>MDRSELIEATIQPNRSYENPNYRKLYAKLSIDNMIGSKQTEDNGVNEDTKLLSNEDETSLSQQMSNNDNECDDMQLFYDEYEEEDDEEDEYYEDELELMEEEEKVGSKQTSNITSTTELPDGWERHEDELGPYFWHIPTGTIQREKPFLDTIDKSMIRSDSLVFLDKSAINVDYNPSDLIEEEDERLTNKDDANLSDDVERKALISKKKVIANLRLTFPTDDETDEDDGDREQLSFEVHSLEIVSSLKLSLSDENDETELMQKVNVHISPSNIVVECDDTGATLIECRVRYLSFLGISLDNVKRCGFIMQVDERQFVAHCFHVEPSAGALCKTIEAACKLRYQKCLDAHYKIAKDRQTPMDMFIKQLQLKLWQIVKTSNRNLTSNHGKELNDLVQSITVHTCKDLYPKLSKLYPKLYKSTNKNGLNISVKYVDTANDPTKSKDDKFKQVIVAIPGAAGNYTHFDQLINHYRNTNVRVIVPNFPDFGHTRSLGRIFLHSNEERTAFMKDFLSQIKVDKIDCLVGHSFGMHTMLDLFQEDVNVQINSLVFFAPQPLYDMNERQAKIGKLILFGNNSELWYRWLSFIRIYKVKFIKAKFNNLNDFLTFMAPALHQQSLAQLPNVIKNLISKYEKMQIAIMYGDKDVFITPRSKLKLLLDFGIREEDIVYIDTKTDLPSVKINPKGQRITAYYIKDAGHFAYANHTVDGNHWNSSISNITDLVVNVGQNVLLECDVNVQDRFKEYRNSNNNETHTKWHGPRRRNGRYILNVSNSIQYIWCRFEEDWIPDDIDHKPFLQYKTCFEGDRHFVVNENRIGTVTYKCGTIDREFSDEITVLKQWKLYVDQLTTLLQKRETTSTYRTTVSMLTSLPASALHCQPPRCKPYPTIIRANCTVIELAIRYPSNQYGYNRTIDHWGTITCADQINGFQLWLIGYGVVKKFHPNEPIVMDNLIPGKRYCFNGWAYNGCGAGPVFTLEGVCAKNGDQCKSNSDHHCEEDADYFY</sequence>
<feature type="region of interest" description="Disordered" evidence="2">
    <location>
        <begin position="102"/>
        <end position="124"/>
    </location>
</feature>
<evidence type="ECO:0000313" key="6">
    <source>
        <dbReference type="Proteomes" id="UP001142055"/>
    </source>
</evidence>
<feature type="domain" description="WW" evidence="4">
    <location>
        <begin position="117"/>
        <end position="149"/>
    </location>
</feature>
<dbReference type="CDD" id="cd00201">
    <property type="entry name" value="WW"/>
    <property type="match status" value="1"/>
</dbReference>
<name>A0A9Q0RSC1_BLOTA</name>
<dbReference type="Proteomes" id="UP001142055">
    <property type="component" value="Chromosome 1"/>
</dbReference>
<dbReference type="InterPro" id="IPR036020">
    <property type="entry name" value="WW_dom_sf"/>
</dbReference>
<keyword evidence="6" id="KW-1185">Reference proteome</keyword>
<dbReference type="GO" id="GO:0005737">
    <property type="term" value="C:cytoplasm"/>
    <property type="evidence" value="ECO:0007669"/>
    <property type="project" value="TreeGrafter"/>
</dbReference>
<comment type="caution">
    <text evidence="5">The sequence shown here is derived from an EMBL/GenBank/DDBJ whole genome shotgun (WGS) entry which is preliminary data.</text>
</comment>
<dbReference type="InterPro" id="IPR006020">
    <property type="entry name" value="PTB/PI_dom"/>
</dbReference>
<proteinExistence type="predicted"/>
<dbReference type="GO" id="GO:0006355">
    <property type="term" value="P:regulation of DNA-templated transcription"/>
    <property type="evidence" value="ECO:0007669"/>
    <property type="project" value="TreeGrafter"/>
</dbReference>
<evidence type="ECO:0000259" key="3">
    <source>
        <dbReference type="PROSITE" id="PS01179"/>
    </source>
</evidence>
<dbReference type="Gene3D" id="2.20.70.10">
    <property type="match status" value="1"/>
</dbReference>
<dbReference type="Pfam" id="PF00640">
    <property type="entry name" value="PID"/>
    <property type="match status" value="1"/>
</dbReference>
<accession>A0A9Q0RSC1</accession>
<feature type="domain" description="PID" evidence="3">
    <location>
        <begin position="235"/>
        <end position="348"/>
    </location>
</feature>
<evidence type="ECO:0000313" key="5">
    <source>
        <dbReference type="EMBL" id="KAJ6224676.1"/>
    </source>
</evidence>
<dbReference type="EMBL" id="JAPWDV010000001">
    <property type="protein sequence ID" value="KAJ6224676.1"/>
    <property type="molecule type" value="Genomic_DNA"/>
</dbReference>
<keyword evidence="1" id="KW-0677">Repeat</keyword>
<evidence type="ECO:0000256" key="2">
    <source>
        <dbReference type="SAM" id="MobiDB-lite"/>
    </source>
</evidence>
<evidence type="ECO:0000259" key="4">
    <source>
        <dbReference type="PROSITE" id="PS50020"/>
    </source>
</evidence>
<dbReference type="PROSITE" id="PS50020">
    <property type="entry name" value="WW_DOMAIN_2"/>
    <property type="match status" value="1"/>
</dbReference>
<evidence type="ECO:0000256" key="1">
    <source>
        <dbReference type="ARBA" id="ARBA00022737"/>
    </source>
</evidence>
<dbReference type="InterPro" id="IPR039576">
    <property type="entry name" value="APBB1/2/3"/>
</dbReference>
<dbReference type="GO" id="GO:0005634">
    <property type="term" value="C:nucleus"/>
    <property type="evidence" value="ECO:0007669"/>
    <property type="project" value="TreeGrafter"/>
</dbReference>
<dbReference type="GO" id="GO:0001540">
    <property type="term" value="F:amyloid-beta binding"/>
    <property type="evidence" value="ECO:0007669"/>
    <property type="project" value="InterPro"/>
</dbReference>
<dbReference type="SUPFAM" id="SSF53474">
    <property type="entry name" value="alpha/beta-Hydrolases"/>
    <property type="match status" value="1"/>
</dbReference>